<dbReference type="SUPFAM" id="SSF50978">
    <property type="entry name" value="WD40 repeat-like"/>
    <property type="match status" value="1"/>
</dbReference>
<evidence type="ECO:0000256" key="5">
    <source>
        <dbReference type="PROSITE-ProRule" id="PRU00221"/>
    </source>
</evidence>
<dbReference type="Proteomes" id="UP000026960">
    <property type="component" value="Chromosome 10"/>
</dbReference>
<dbReference type="PANTHER" id="PTHR19848:SF0">
    <property type="entry name" value="NOTCHLESS PROTEIN HOMOLOG 1"/>
    <property type="match status" value="1"/>
</dbReference>
<evidence type="ECO:0000256" key="2">
    <source>
        <dbReference type="ARBA" id="ARBA00022574"/>
    </source>
</evidence>
<keyword evidence="3" id="KW-0677">Repeat</keyword>
<feature type="repeat" description="WD" evidence="5">
    <location>
        <begin position="367"/>
        <end position="400"/>
    </location>
</feature>
<dbReference type="InterPro" id="IPR015943">
    <property type="entry name" value="WD40/YVTN_repeat-like_dom_sf"/>
</dbReference>
<accession>A0A0D3HAG4</accession>
<evidence type="ECO:0000256" key="3">
    <source>
        <dbReference type="ARBA" id="ARBA00022737"/>
    </source>
</evidence>
<feature type="repeat" description="WD" evidence="5">
    <location>
        <begin position="120"/>
        <end position="161"/>
    </location>
</feature>
<dbReference type="PROSITE" id="PS50294">
    <property type="entry name" value="WD_REPEATS_REGION"/>
    <property type="match status" value="7"/>
</dbReference>
<dbReference type="InterPro" id="IPR020472">
    <property type="entry name" value="WD40_PAC1"/>
</dbReference>
<dbReference type="PROSITE" id="PS00678">
    <property type="entry name" value="WD_REPEATS_1"/>
    <property type="match status" value="3"/>
</dbReference>
<proteinExistence type="predicted"/>
<dbReference type="InterPro" id="IPR001632">
    <property type="entry name" value="WD40_G-protein_beta-like"/>
</dbReference>
<protein>
    <submittedName>
        <fullName evidence="6">Uncharacterized protein</fullName>
    </submittedName>
</protein>
<reference evidence="6" key="1">
    <citation type="journal article" date="2009" name="Rice">
        <title>De Novo Next Generation Sequencing of Plant Genomes.</title>
        <authorList>
            <person name="Rounsley S."/>
            <person name="Marri P.R."/>
            <person name="Yu Y."/>
            <person name="He R."/>
            <person name="Sisneros N."/>
            <person name="Goicoechea J.L."/>
            <person name="Lee S.J."/>
            <person name="Angelova A."/>
            <person name="Kudrna D."/>
            <person name="Luo M."/>
            <person name="Affourtit J."/>
            <person name="Desany B."/>
            <person name="Knight J."/>
            <person name="Niazi F."/>
            <person name="Egholm M."/>
            <person name="Wing R.A."/>
        </authorList>
    </citation>
    <scope>NUCLEOTIDE SEQUENCE [LARGE SCALE GENOMIC DNA]</scope>
    <source>
        <strain evidence="6">cv. IRGC 105608</strain>
    </source>
</reference>
<dbReference type="PRINTS" id="PR00319">
    <property type="entry name" value="GPROTEINB"/>
</dbReference>
<dbReference type="PaxDb" id="65489-OBART10G00230.1"/>
<reference evidence="6" key="2">
    <citation type="submission" date="2015-03" db="UniProtKB">
        <authorList>
            <consortium name="EnsemblPlants"/>
        </authorList>
    </citation>
    <scope>IDENTIFICATION</scope>
</reference>
<dbReference type="Pfam" id="PF00400">
    <property type="entry name" value="WD40"/>
    <property type="match status" value="8"/>
</dbReference>
<organism evidence="6">
    <name type="scientific">Oryza barthii</name>
    <dbReference type="NCBI Taxonomy" id="65489"/>
    <lineage>
        <taxon>Eukaryota</taxon>
        <taxon>Viridiplantae</taxon>
        <taxon>Streptophyta</taxon>
        <taxon>Embryophyta</taxon>
        <taxon>Tracheophyta</taxon>
        <taxon>Spermatophyta</taxon>
        <taxon>Magnoliopsida</taxon>
        <taxon>Liliopsida</taxon>
        <taxon>Poales</taxon>
        <taxon>Poaceae</taxon>
        <taxon>BOP clade</taxon>
        <taxon>Oryzoideae</taxon>
        <taxon>Oryzeae</taxon>
        <taxon>Oryzinae</taxon>
        <taxon>Oryza</taxon>
    </lineage>
</organism>
<dbReference type="InterPro" id="IPR036322">
    <property type="entry name" value="WD40_repeat_dom_sf"/>
</dbReference>
<evidence type="ECO:0000313" key="6">
    <source>
        <dbReference type="EnsemblPlants" id="OBART10G00230.1"/>
    </source>
</evidence>
<dbReference type="HOGENOM" id="CLU_000288_57_16_1"/>
<keyword evidence="2 5" id="KW-0853">WD repeat</keyword>
<dbReference type="AlphaFoldDB" id="A0A0D3HAG4"/>
<evidence type="ECO:0000313" key="7">
    <source>
        <dbReference type="Proteomes" id="UP000026960"/>
    </source>
</evidence>
<keyword evidence="7" id="KW-1185">Reference proteome</keyword>
<comment type="subcellular location">
    <subcellularLocation>
        <location evidence="1">Nucleus</location>
        <location evidence="1">Nucleolus</location>
    </subcellularLocation>
</comment>
<dbReference type="SMART" id="SM00320">
    <property type="entry name" value="WD40"/>
    <property type="match status" value="8"/>
</dbReference>
<evidence type="ECO:0000256" key="4">
    <source>
        <dbReference type="ARBA" id="ARBA00023242"/>
    </source>
</evidence>
<evidence type="ECO:0000256" key="1">
    <source>
        <dbReference type="ARBA" id="ARBA00004604"/>
    </source>
</evidence>
<feature type="repeat" description="WD" evidence="5">
    <location>
        <begin position="163"/>
        <end position="209"/>
    </location>
</feature>
<dbReference type="PRINTS" id="PR00320">
    <property type="entry name" value="GPROTEINBRPT"/>
</dbReference>
<dbReference type="InterPro" id="IPR019775">
    <property type="entry name" value="WD40_repeat_CS"/>
</dbReference>
<feature type="repeat" description="WD" evidence="5">
    <location>
        <begin position="283"/>
        <end position="324"/>
    </location>
</feature>
<feature type="repeat" description="WD" evidence="5">
    <location>
        <begin position="325"/>
        <end position="366"/>
    </location>
</feature>
<dbReference type="Gene3D" id="2.130.10.10">
    <property type="entry name" value="YVTN repeat-like/Quinoprotein amine dehydrogenase"/>
    <property type="match status" value="2"/>
</dbReference>
<sequence length="400" mass="44308">MESPNQNQQQESSSGSSVLCQLEDKLPYAFYIGDEELSVQLGAYMQQKNANVEVTLRIVYQPQAIFRIRPVNRCSATIAGHTEAVLAVSFSPDGRCLASGSGDTTVRFWDLSTQTPLFTCKGHKNWVLCIAWSPDGNHLVSGSKSGELILWDPKTGKQLGTPLTGHRKWITAVSWEPVHLQSPCRRFVSTSKDGDARIWDMTTRKCVIALTGHTNSVTCVKWGGDGLIYTGSEDCSIKVWETSQGKLVKTLQGHGHWVNSLALSTEYVLRTGAYDHTGKTYSTAEEMELVNHVYFSPDGQWLASASFDKSVKLWNGITGKFVAAFRGHVADVYQISWSADSRLLLSGSKDSTLKVWDIRTRKLKQDLPGHADEVYAVDWSPDGEKVASGGKDRVLKLWMN</sequence>
<dbReference type="GO" id="GO:0005730">
    <property type="term" value="C:nucleolus"/>
    <property type="evidence" value="ECO:0007669"/>
    <property type="project" value="UniProtKB-SubCell"/>
</dbReference>
<dbReference type="EnsemblPlants" id="OBART10G00230.1">
    <property type="protein sequence ID" value="OBART10G00230.1"/>
    <property type="gene ID" value="OBART10G00230"/>
</dbReference>
<dbReference type="PANTHER" id="PTHR19848">
    <property type="entry name" value="WD40 REPEAT PROTEIN"/>
    <property type="match status" value="1"/>
</dbReference>
<keyword evidence="4" id="KW-0539">Nucleus</keyword>
<dbReference type="GO" id="GO:0000027">
    <property type="term" value="P:ribosomal large subunit assembly"/>
    <property type="evidence" value="ECO:0007669"/>
    <property type="project" value="TreeGrafter"/>
</dbReference>
<feature type="repeat" description="WD" evidence="5">
    <location>
        <begin position="210"/>
        <end position="250"/>
    </location>
</feature>
<dbReference type="Gramene" id="OBART10G00230.1">
    <property type="protein sequence ID" value="OBART10G00230.1"/>
    <property type="gene ID" value="OBART10G00230"/>
</dbReference>
<name>A0A0D3HAG4_9ORYZ</name>
<dbReference type="STRING" id="65489.A0A0D3HAG4"/>
<feature type="repeat" description="WD" evidence="5">
    <location>
        <begin position="78"/>
        <end position="119"/>
    </location>
</feature>
<dbReference type="eggNOG" id="KOG0271">
    <property type="taxonomic scope" value="Eukaryota"/>
</dbReference>
<dbReference type="CDD" id="cd00200">
    <property type="entry name" value="WD40"/>
    <property type="match status" value="1"/>
</dbReference>
<dbReference type="InterPro" id="IPR001680">
    <property type="entry name" value="WD40_rpt"/>
</dbReference>
<dbReference type="PROSITE" id="PS50082">
    <property type="entry name" value="WD_REPEATS_2"/>
    <property type="match status" value="7"/>
</dbReference>